<evidence type="ECO:0000256" key="3">
    <source>
        <dbReference type="ARBA" id="ARBA00022842"/>
    </source>
</evidence>
<comment type="cofactor">
    <cofactor evidence="6 7">
        <name>Mg(2+)</name>
        <dbReference type="ChEBI" id="CHEBI:18420"/>
    </cofactor>
    <text evidence="6 7">Binds 1 Mg(2+) ion per subunit.</text>
</comment>
<dbReference type="InterPro" id="IPR029017">
    <property type="entry name" value="Enolase-like_N"/>
</dbReference>
<evidence type="ECO:0000256" key="4">
    <source>
        <dbReference type="ARBA" id="ARBA00023235"/>
    </source>
</evidence>
<dbReference type="EMBL" id="CP031223">
    <property type="protein sequence ID" value="QFF97470.1"/>
    <property type="molecule type" value="Genomic_DNA"/>
</dbReference>
<evidence type="ECO:0000259" key="8">
    <source>
        <dbReference type="SMART" id="SM00922"/>
    </source>
</evidence>
<dbReference type="SFLD" id="SFLDG00180">
    <property type="entry name" value="muconate_cycloisomerase"/>
    <property type="match status" value="1"/>
</dbReference>
<dbReference type="SUPFAM" id="SSF54826">
    <property type="entry name" value="Enolase N-terminal domain-like"/>
    <property type="match status" value="1"/>
</dbReference>
<proteinExistence type="inferred from homology"/>
<evidence type="ECO:0000313" key="10">
    <source>
        <dbReference type="Proteomes" id="UP000325517"/>
    </source>
</evidence>
<dbReference type="AlphaFoldDB" id="A0A5J6SHT9"/>
<dbReference type="GO" id="GO:0000287">
    <property type="term" value="F:magnesium ion binding"/>
    <property type="evidence" value="ECO:0007669"/>
    <property type="project" value="UniProtKB-ARBA"/>
</dbReference>
<dbReference type="Pfam" id="PF02746">
    <property type="entry name" value="MR_MLE_N"/>
    <property type="match status" value="1"/>
</dbReference>
<protein>
    <recommendedName>
        <fullName evidence="7">Dipeptide epimerase</fullName>
        <ecNumber evidence="7">5.1.1.-</ecNumber>
    </recommendedName>
</protein>
<accession>A0A5J6SHT9</accession>
<dbReference type="Gene3D" id="3.20.20.120">
    <property type="entry name" value="Enolase-like C-terminal domain"/>
    <property type="match status" value="1"/>
</dbReference>
<dbReference type="SFLD" id="SFLDS00001">
    <property type="entry name" value="Enolase"/>
    <property type="match status" value="1"/>
</dbReference>
<feature type="domain" description="Mandelate racemase/muconate lactonizing enzyme C-terminal" evidence="8">
    <location>
        <begin position="142"/>
        <end position="239"/>
    </location>
</feature>
<dbReference type="Pfam" id="PF13378">
    <property type="entry name" value="MR_MLE_C"/>
    <property type="match status" value="1"/>
</dbReference>
<feature type="binding site" evidence="6">
    <location>
        <position position="243"/>
    </location>
    <ligand>
        <name>Mg(2+)</name>
        <dbReference type="ChEBI" id="CHEBI:18420"/>
    </ligand>
</feature>
<dbReference type="InterPro" id="IPR036849">
    <property type="entry name" value="Enolase-like_C_sf"/>
</dbReference>
<feature type="binding site" evidence="6">
    <location>
        <position position="191"/>
    </location>
    <ligand>
        <name>Mg(2+)</name>
        <dbReference type="ChEBI" id="CHEBI:18420"/>
    </ligand>
</feature>
<dbReference type="PANTHER" id="PTHR48073">
    <property type="entry name" value="O-SUCCINYLBENZOATE SYNTHASE-RELATED"/>
    <property type="match status" value="1"/>
</dbReference>
<organism evidence="9 10">
    <name type="scientific">Psychrobacillus glaciei</name>
    <dbReference type="NCBI Taxonomy" id="2283160"/>
    <lineage>
        <taxon>Bacteria</taxon>
        <taxon>Bacillati</taxon>
        <taxon>Bacillota</taxon>
        <taxon>Bacilli</taxon>
        <taxon>Bacillales</taxon>
        <taxon>Bacillaceae</taxon>
        <taxon>Psychrobacillus</taxon>
    </lineage>
</organism>
<dbReference type="GO" id="GO:0006518">
    <property type="term" value="P:peptide metabolic process"/>
    <property type="evidence" value="ECO:0007669"/>
    <property type="project" value="UniProtKB-ARBA"/>
</dbReference>
<comment type="similarity">
    <text evidence="1 7">Belongs to the mandelate racemase/muconate lactonizing enzyme family.</text>
</comment>
<reference evidence="9 10" key="1">
    <citation type="submission" date="2018-07" db="EMBL/GenBank/DDBJ databases">
        <title>Complete genome sequence of Psychrobacillus sp. PB01, isolated from iceberg, and comparative genome analysis of Psychrobacillus strains.</title>
        <authorList>
            <person name="Lee P.C."/>
        </authorList>
    </citation>
    <scope>NUCLEOTIDE SEQUENCE [LARGE SCALE GENOMIC DNA]</scope>
    <source>
        <strain evidence="9 10">PB01</strain>
    </source>
</reference>
<dbReference type="InterPro" id="IPR034603">
    <property type="entry name" value="Dipeptide_epimerase"/>
</dbReference>
<dbReference type="KEGG" id="psyo:PB01_00825"/>
<dbReference type="OrthoDB" id="9775391at2"/>
<feature type="active site" description="Proton acceptor; specific for (R)-substrate epimerization" evidence="5">
    <location>
        <position position="163"/>
    </location>
</feature>
<keyword evidence="2 6" id="KW-0479">Metal-binding</keyword>
<dbReference type="CDD" id="cd03319">
    <property type="entry name" value="L-Ala-DL-Glu_epimerase"/>
    <property type="match status" value="1"/>
</dbReference>
<dbReference type="SMART" id="SM00922">
    <property type="entry name" value="MR_MLE"/>
    <property type="match status" value="1"/>
</dbReference>
<evidence type="ECO:0000256" key="7">
    <source>
        <dbReference type="RuleBase" id="RU366006"/>
    </source>
</evidence>
<dbReference type="SUPFAM" id="SSF51604">
    <property type="entry name" value="Enolase C-terminal domain-like"/>
    <property type="match status" value="1"/>
</dbReference>
<dbReference type="RefSeq" id="WP_151698419.1">
    <property type="nucleotide sequence ID" value="NZ_CP031223.1"/>
</dbReference>
<dbReference type="InterPro" id="IPR013341">
    <property type="entry name" value="Mandelate_racemase_N_dom"/>
</dbReference>
<keyword evidence="3 6" id="KW-0460">Magnesium</keyword>
<dbReference type="Gene3D" id="3.30.390.10">
    <property type="entry name" value="Enolase-like, N-terminal domain"/>
    <property type="match status" value="1"/>
</dbReference>
<evidence type="ECO:0000256" key="1">
    <source>
        <dbReference type="ARBA" id="ARBA00008031"/>
    </source>
</evidence>
<feature type="active site" description="Proton acceptor; specific for (S)-substrate epimerization" evidence="5">
    <location>
        <position position="267"/>
    </location>
</feature>
<dbReference type="SFLD" id="SFLDF00009">
    <property type="entry name" value="o-succinylbenzoate_synthase"/>
    <property type="match status" value="1"/>
</dbReference>
<evidence type="ECO:0000256" key="2">
    <source>
        <dbReference type="ARBA" id="ARBA00022723"/>
    </source>
</evidence>
<evidence type="ECO:0000256" key="6">
    <source>
        <dbReference type="PIRSR" id="PIRSR634603-3"/>
    </source>
</evidence>
<dbReference type="InterPro" id="IPR013342">
    <property type="entry name" value="Mandelate_racemase_C"/>
</dbReference>
<sequence>MKIKEIEIYAIRLPLVEPFIISYHTYEDMPSIIVKLTTEDGLVGYGEAVADEHVTGETWESTYALLQNTLAPLLIGKNPMEFERLHEMMDKSVYQAPAAKAAIDIACYDVVGKKLGVPVYQLLGGRYHEKFPITHVLSIGTPEKMAEEAATRMKEGYSSFKMKVGTEVQADVKRVQAVRAKVGDDIAIRVDVNQGWKNSANTITAMHQLEHAGLDWLEQPVVADDFNGMVEVKAKTSTPLMMDEGLRGIRDMRELIEKQAAHKVNIKLMKCGGIYPAMKLAHMAEMAGIECQIGSMVESSIGSAAGFHVAFSKKSFTSVELTGPLKFSKDVGNLHYDVPFIKLNERAGLGVDIDEVILQELTEFSTKVTK</sequence>
<keyword evidence="4 7" id="KW-0413">Isomerase</keyword>
<feature type="binding site" evidence="6">
    <location>
        <position position="218"/>
    </location>
    <ligand>
        <name>Mg(2+)</name>
        <dbReference type="ChEBI" id="CHEBI:18420"/>
    </ligand>
</feature>
<dbReference type="GO" id="GO:0016855">
    <property type="term" value="F:racemase and epimerase activity, acting on amino acids and derivatives"/>
    <property type="evidence" value="ECO:0007669"/>
    <property type="project" value="UniProtKB-UniRule"/>
</dbReference>
<evidence type="ECO:0000256" key="5">
    <source>
        <dbReference type="PIRSR" id="PIRSR634603-1"/>
    </source>
</evidence>
<gene>
    <name evidence="9" type="ORF">PB01_00825</name>
</gene>
<dbReference type="FunFam" id="3.30.390.10:FF:000009">
    <property type="entry name" value="Hydrophobic dipeptide epimerase"/>
    <property type="match status" value="1"/>
</dbReference>
<evidence type="ECO:0000313" key="9">
    <source>
        <dbReference type="EMBL" id="QFF97470.1"/>
    </source>
</evidence>
<name>A0A5J6SHT9_9BACI</name>
<dbReference type="Proteomes" id="UP000325517">
    <property type="component" value="Chromosome"/>
</dbReference>
<keyword evidence="10" id="KW-1185">Reference proteome</keyword>
<dbReference type="InterPro" id="IPR029065">
    <property type="entry name" value="Enolase_C-like"/>
</dbReference>
<dbReference type="PANTHER" id="PTHR48073:SF2">
    <property type="entry name" value="O-SUCCINYLBENZOATE SYNTHASE"/>
    <property type="match status" value="1"/>
</dbReference>
<dbReference type="EC" id="5.1.1.-" evidence="7"/>